<evidence type="ECO:0000313" key="4">
    <source>
        <dbReference type="Proteomes" id="UP000831304"/>
    </source>
</evidence>
<feature type="region of interest" description="Disordered" evidence="1">
    <location>
        <begin position="113"/>
        <end position="167"/>
    </location>
</feature>
<feature type="compositionally biased region" description="Basic and acidic residues" evidence="1">
    <location>
        <begin position="146"/>
        <end position="167"/>
    </location>
</feature>
<feature type="compositionally biased region" description="Low complexity" evidence="1">
    <location>
        <begin position="116"/>
        <end position="132"/>
    </location>
</feature>
<evidence type="ECO:0000256" key="1">
    <source>
        <dbReference type="SAM" id="MobiDB-lite"/>
    </source>
</evidence>
<dbReference type="InterPro" id="IPR003870">
    <property type="entry name" value="DUF222"/>
</dbReference>
<feature type="compositionally biased region" description="Pro residues" evidence="1">
    <location>
        <begin position="133"/>
        <end position="145"/>
    </location>
</feature>
<evidence type="ECO:0000313" key="3">
    <source>
        <dbReference type="EMBL" id="UOE26955.1"/>
    </source>
</evidence>
<reference evidence="3 4" key="1">
    <citation type="submission" date="2022-03" db="EMBL/GenBank/DDBJ databases">
        <title>Agromyces sp. isolated from the gut of P. brevitarsis seulensis larvae.</title>
        <authorList>
            <person name="Won M."/>
            <person name="Kwon S.-W."/>
        </authorList>
    </citation>
    <scope>NUCLEOTIDE SEQUENCE [LARGE SCALE GENOMIC DNA]</scope>
    <source>
        <strain evidence="3 4">KACC 16215</strain>
    </source>
</reference>
<evidence type="ECO:0000259" key="2">
    <source>
        <dbReference type="Pfam" id="PF02720"/>
    </source>
</evidence>
<feature type="domain" description="DUF222" evidence="2">
    <location>
        <begin position="6"/>
        <end position="88"/>
    </location>
</feature>
<dbReference type="RefSeq" id="WP_243569802.1">
    <property type="nucleotide sequence ID" value="NZ_CP094533.1"/>
</dbReference>
<dbReference type="EMBL" id="CP094533">
    <property type="protein sequence ID" value="UOE26955.1"/>
    <property type="molecule type" value="Genomic_DNA"/>
</dbReference>
<sequence>MPLSRFRQRARRLRTRLEPPETTTARHQRAHTTRRLILEPAPDGMAWISLSLSAVDAAAIHARVTATATHQSGQADETRTLDQLRADTATNWLTGHNTPTLKHHTKFRVTRTPNGTITWHTPTGHTATTTPQHPHPPRNPPSTPEHPPHHYTERSPEPERYPEPAPF</sequence>
<accession>A0ABY4B1Q6</accession>
<dbReference type="Proteomes" id="UP000831304">
    <property type="component" value="Chromosome"/>
</dbReference>
<gene>
    <name evidence="3" type="ORF">MTP13_03985</name>
</gene>
<organism evidence="3 4">
    <name type="scientific">Agromyces soli</name>
    <dbReference type="NCBI Taxonomy" id="659012"/>
    <lineage>
        <taxon>Bacteria</taxon>
        <taxon>Bacillati</taxon>
        <taxon>Actinomycetota</taxon>
        <taxon>Actinomycetes</taxon>
        <taxon>Micrococcales</taxon>
        <taxon>Microbacteriaceae</taxon>
        <taxon>Agromyces</taxon>
    </lineage>
</organism>
<protein>
    <submittedName>
        <fullName evidence="3">13E12 repeat family protein</fullName>
    </submittedName>
</protein>
<keyword evidence="4" id="KW-1185">Reference proteome</keyword>
<dbReference type="Pfam" id="PF02720">
    <property type="entry name" value="DUF222"/>
    <property type="match status" value="1"/>
</dbReference>
<proteinExistence type="predicted"/>
<name>A0ABY4B1Q6_9MICO</name>